<dbReference type="InterPro" id="IPR001610">
    <property type="entry name" value="PAC"/>
</dbReference>
<dbReference type="Gene3D" id="3.30.450.40">
    <property type="match status" value="1"/>
</dbReference>
<dbReference type="InterPro" id="IPR005467">
    <property type="entry name" value="His_kinase_dom"/>
</dbReference>
<dbReference type="SUPFAM" id="SSF55874">
    <property type="entry name" value="ATPase domain of HSP90 chaperone/DNA topoisomerase II/histidine kinase"/>
    <property type="match status" value="1"/>
</dbReference>
<dbReference type="Pfam" id="PF01590">
    <property type="entry name" value="GAF"/>
    <property type="match status" value="1"/>
</dbReference>
<evidence type="ECO:0000259" key="3">
    <source>
        <dbReference type="PROSITE" id="PS50109"/>
    </source>
</evidence>
<dbReference type="PRINTS" id="PR00344">
    <property type="entry name" value="BCTRLSENSOR"/>
</dbReference>
<dbReference type="Proteomes" id="UP000252884">
    <property type="component" value="Unassembled WGS sequence"/>
</dbReference>
<protein>
    <recommendedName>
        <fullName evidence="2">histidine kinase</fullName>
        <ecNumber evidence="2">2.7.13.3</ecNumber>
    </recommendedName>
</protein>
<dbReference type="Gene3D" id="3.30.565.10">
    <property type="entry name" value="Histidine kinase-like ATPase, C-terminal domain"/>
    <property type="match status" value="1"/>
</dbReference>
<sequence>MDSPPEPLFDLMARFAAELCGTPIALISLIDEERQWFKANVGLPGVNETPRDVAFCAHAIQSDSLLEVPNAALDPRFADNPLVTGAPDIRFYAGAPLILPGGSRAGTLCVIDRTPGHLGEREASMLRMLADMVGEALMMRRDLIRRSLSVRSKYEAALAQSEARYRALVEEQRELVALVRDRGEIVYANPAWLRYYGVDAAQAIGSNVFAFLGQDDQAMVQGVLEHVLLSGESVVCETRSTGPDGEDRWVSWSNNRQRERDGDGWLLRGVGTDITSRKRAELALRESEAFLDRTGRIARVGGWQADLATGAMRWSDETCRIHEVELGHRLSLDEAIGFLAEGDRALAEEAIRRSVAEGKPWDLELRLTTAKGKELWVRLVGDVEREGGRAVRLTGAVQDITERRTSKAELLREQTLRLQIEEHAKALGELLREREEMTQVLAHEVRQPLNNASAALQSAAAVLVDVGEQAASVRLGRAQAVMGQVLASIDNTLAGASLLARQYAVEGADTDIDTLVAVVLADMPAAERHRIRVERIATSRTVSADMSLLRLALRNLLLNALTYSPPQAPVVVRLIDSDDPLALLIEVEDKGPGFNAELVGRLFERGNRGRHPPGKPGHGLGLYIVRRVMELHGGRVELVRNTPHGSTMRLIVEQSLDD</sequence>
<dbReference type="EC" id="2.7.13.3" evidence="2"/>
<dbReference type="InterPro" id="IPR029016">
    <property type="entry name" value="GAF-like_dom_sf"/>
</dbReference>
<dbReference type="AlphaFoldDB" id="A0A368XSR3"/>
<dbReference type="SUPFAM" id="SSF55781">
    <property type="entry name" value="GAF domain-like"/>
    <property type="match status" value="1"/>
</dbReference>
<evidence type="ECO:0000256" key="1">
    <source>
        <dbReference type="ARBA" id="ARBA00000085"/>
    </source>
</evidence>
<keyword evidence="7" id="KW-1185">Reference proteome</keyword>
<dbReference type="InterPro" id="IPR000014">
    <property type="entry name" value="PAS"/>
</dbReference>
<dbReference type="NCBIfam" id="TIGR00229">
    <property type="entry name" value="sensory_box"/>
    <property type="match status" value="1"/>
</dbReference>
<feature type="domain" description="Histidine kinase" evidence="3">
    <location>
        <begin position="440"/>
        <end position="656"/>
    </location>
</feature>
<dbReference type="PROSITE" id="PS50113">
    <property type="entry name" value="PAC"/>
    <property type="match status" value="2"/>
</dbReference>
<dbReference type="InterPro" id="IPR035965">
    <property type="entry name" value="PAS-like_dom_sf"/>
</dbReference>
<dbReference type="InterPro" id="IPR013655">
    <property type="entry name" value="PAS_fold_3"/>
</dbReference>
<dbReference type="InterPro" id="IPR004358">
    <property type="entry name" value="Sig_transdc_His_kin-like_C"/>
</dbReference>
<evidence type="ECO:0000259" key="5">
    <source>
        <dbReference type="PROSITE" id="PS50113"/>
    </source>
</evidence>
<comment type="caution">
    <text evidence="6">The sequence shown here is derived from an EMBL/GenBank/DDBJ whole genome shotgun (WGS) entry which is preliminary data.</text>
</comment>
<comment type="catalytic activity">
    <reaction evidence="1">
        <text>ATP + protein L-histidine = ADP + protein N-phospho-L-histidine.</text>
        <dbReference type="EC" id="2.7.13.3"/>
    </reaction>
</comment>
<dbReference type="CDD" id="cd00130">
    <property type="entry name" value="PAS"/>
    <property type="match status" value="2"/>
</dbReference>
<dbReference type="SMART" id="SM00091">
    <property type="entry name" value="PAS"/>
    <property type="match status" value="1"/>
</dbReference>
<dbReference type="GO" id="GO:0000155">
    <property type="term" value="F:phosphorelay sensor kinase activity"/>
    <property type="evidence" value="ECO:0007669"/>
    <property type="project" value="InterPro"/>
</dbReference>
<dbReference type="RefSeq" id="WP_245965828.1">
    <property type="nucleotide sequence ID" value="NZ_QPJK01000006.1"/>
</dbReference>
<reference evidence="6 7" key="1">
    <citation type="submission" date="2018-07" db="EMBL/GenBank/DDBJ databases">
        <title>Genomic Encyclopedia of Type Strains, Phase IV (KMG-IV): sequencing the most valuable type-strain genomes for metagenomic binning, comparative biology and taxonomic classification.</title>
        <authorList>
            <person name="Goeker M."/>
        </authorList>
    </citation>
    <scope>NUCLEOTIDE SEQUENCE [LARGE SCALE GENOMIC DNA]</scope>
    <source>
        <strain evidence="6 7">DSM 21634</strain>
    </source>
</reference>
<dbReference type="PANTHER" id="PTHR43102:SF2">
    <property type="entry name" value="GAF DOMAIN-CONTAINING PROTEIN"/>
    <property type="match status" value="1"/>
</dbReference>
<dbReference type="CDD" id="cd00075">
    <property type="entry name" value="HATPase"/>
    <property type="match status" value="1"/>
</dbReference>
<feature type="domain" description="PAC" evidence="5">
    <location>
        <begin position="361"/>
        <end position="412"/>
    </location>
</feature>
<dbReference type="PROSITE" id="PS50109">
    <property type="entry name" value="HIS_KIN"/>
    <property type="match status" value="1"/>
</dbReference>
<accession>A0A368XSR3</accession>
<dbReference type="Pfam" id="PF08448">
    <property type="entry name" value="PAS_4"/>
    <property type="match status" value="1"/>
</dbReference>
<dbReference type="InterPro" id="IPR013656">
    <property type="entry name" value="PAS_4"/>
</dbReference>
<feature type="domain" description="PAC" evidence="5">
    <location>
        <begin position="234"/>
        <end position="286"/>
    </location>
</feature>
<dbReference type="Gene3D" id="2.10.70.100">
    <property type="match status" value="1"/>
</dbReference>
<gene>
    <name evidence="6" type="ORF">DES41_106431</name>
</gene>
<name>A0A368XSR3_9BURK</name>
<dbReference type="Pfam" id="PF08447">
    <property type="entry name" value="PAS_3"/>
    <property type="match status" value="1"/>
</dbReference>
<organism evidence="6 7">
    <name type="scientific">Pseudorhodoferax soli</name>
    <dbReference type="NCBI Taxonomy" id="545864"/>
    <lineage>
        <taxon>Bacteria</taxon>
        <taxon>Pseudomonadati</taxon>
        <taxon>Pseudomonadota</taxon>
        <taxon>Betaproteobacteria</taxon>
        <taxon>Burkholderiales</taxon>
        <taxon>Comamonadaceae</taxon>
    </lineage>
</organism>
<evidence type="ECO:0000256" key="2">
    <source>
        <dbReference type="ARBA" id="ARBA00012438"/>
    </source>
</evidence>
<dbReference type="PROSITE" id="PS50112">
    <property type="entry name" value="PAS"/>
    <property type="match status" value="1"/>
</dbReference>
<evidence type="ECO:0000313" key="7">
    <source>
        <dbReference type="Proteomes" id="UP000252884"/>
    </source>
</evidence>
<evidence type="ECO:0000259" key="4">
    <source>
        <dbReference type="PROSITE" id="PS50112"/>
    </source>
</evidence>
<dbReference type="SMART" id="SM00065">
    <property type="entry name" value="GAF"/>
    <property type="match status" value="1"/>
</dbReference>
<dbReference type="InterPro" id="IPR000700">
    <property type="entry name" value="PAS-assoc_C"/>
</dbReference>
<dbReference type="InterPro" id="IPR036890">
    <property type="entry name" value="HATPase_C_sf"/>
</dbReference>
<dbReference type="Pfam" id="PF02518">
    <property type="entry name" value="HATPase_c"/>
    <property type="match status" value="1"/>
</dbReference>
<dbReference type="SMART" id="SM00387">
    <property type="entry name" value="HATPase_c"/>
    <property type="match status" value="1"/>
</dbReference>
<dbReference type="InterPro" id="IPR003018">
    <property type="entry name" value="GAF"/>
</dbReference>
<dbReference type="EMBL" id="QPJK01000006">
    <property type="protein sequence ID" value="RCW69557.1"/>
    <property type="molecule type" value="Genomic_DNA"/>
</dbReference>
<dbReference type="PANTHER" id="PTHR43102">
    <property type="entry name" value="SLR1143 PROTEIN"/>
    <property type="match status" value="1"/>
</dbReference>
<dbReference type="InterPro" id="IPR003594">
    <property type="entry name" value="HATPase_dom"/>
</dbReference>
<dbReference type="InterPro" id="IPR036097">
    <property type="entry name" value="HisK_dim/P_sf"/>
</dbReference>
<dbReference type="Gene3D" id="3.30.450.20">
    <property type="entry name" value="PAS domain"/>
    <property type="match status" value="2"/>
</dbReference>
<feature type="domain" description="PAS" evidence="4">
    <location>
        <begin position="161"/>
        <end position="231"/>
    </location>
</feature>
<dbReference type="SUPFAM" id="SSF55785">
    <property type="entry name" value="PYP-like sensor domain (PAS domain)"/>
    <property type="match status" value="2"/>
</dbReference>
<evidence type="ECO:0000313" key="6">
    <source>
        <dbReference type="EMBL" id="RCW69557.1"/>
    </source>
</evidence>
<dbReference type="SUPFAM" id="SSF47384">
    <property type="entry name" value="Homodimeric domain of signal transducing histidine kinase"/>
    <property type="match status" value="1"/>
</dbReference>
<proteinExistence type="predicted"/>
<dbReference type="SMART" id="SM00086">
    <property type="entry name" value="PAC"/>
    <property type="match status" value="2"/>
</dbReference>